<dbReference type="AlphaFoldDB" id="A0A541AZB3"/>
<feature type="domain" description="Alpha/beta hydrolase fold-3" evidence="5">
    <location>
        <begin position="122"/>
        <end position="328"/>
    </location>
</feature>
<proteinExistence type="inferred from homology"/>
<feature type="compositionally biased region" description="Polar residues" evidence="4">
    <location>
        <begin position="1"/>
        <end position="27"/>
    </location>
</feature>
<evidence type="ECO:0000256" key="4">
    <source>
        <dbReference type="SAM" id="MobiDB-lite"/>
    </source>
</evidence>
<comment type="similarity">
    <text evidence="1">Belongs to the 'GDXG' lipolytic enzyme family.</text>
</comment>
<dbReference type="PANTHER" id="PTHR48081:SF30">
    <property type="entry name" value="ACETYL-HYDROLASE LIPR-RELATED"/>
    <property type="match status" value="1"/>
</dbReference>
<evidence type="ECO:0000256" key="1">
    <source>
        <dbReference type="ARBA" id="ARBA00010515"/>
    </source>
</evidence>
<feature type="region of interest" description="Disordered" evidence="4">
    <location>
        <begin position="1"/>
        <end position="34"/>
    </location>
</feature>
<dbReference type="OrthoDB" id="128186at2"/>
<dbReference type="SUPFAM" id="SSF53474">
    <property type="entry name" value="alpha/beta-Hydrolases"/>
    <property type="match status" value="1"/>
</dbReference>
<evidence type="ECO:0000313" key="6">
    <source>
        <dbReference type="EMBL" id="TQF65410.1"/>
    </source>
</evidence>
<evidence type="ECO:0000256" key="2">
    <source>
        <dbReference type="ARBA" id="ARBA00022801"/>
    </source>
</evidence>
<keyword evidence="2 6" id="KW-0378">Hydrolase</keyword>
<name>A0A541AZB3_9NOCA</name>
<dbReference type="InterPro" id="IPR029058">
    <property type="entry name" value="AB_hydrolase_fold"/>
</dbReference>
<keyword evidence="7" id="KW-1185">Reference proteome</keyword>
<dbReference type="EMBL" id="VIGH01000012">
    <property type="protein sequence ID" value="TQF65410.1"/>
    <property type="molecule type" value="Genomic_DNA"/>
</dbReference>
<reference evidence="6 7" key="1">
    <citation type="submission" date="2019-06" db="EMBL/GenBank/DDBJ databases">
        <title>Rhodococcus spaelei sp. nov., isolated from a cave.</title>
        <authorList>
            <person name="Lee S.D."/>
        </authorList>
    </citation>
    <scope>NUCLEOTIDE SEQUENCE [LARGE SCALE GENOMIC DNA]</scope>
    <source>
        <strain evidence="6 7">C9-5</strain>
    </source>
</reference>
<evidence type="ECO:0000256" key="3">
    <source>
        <dbReference type="PROSITE-ProRule" id="PRU10038"/>
    </source>
</evidence>
<dbReference type="InterPro" id="IPR050300">
    <property type="entry name" value="GDXG_lipolytic_enzyme"/>
</dbReference>
<dbReference type="Pfam" id="PF07859">
    <property type="entry name" value="Abhydrolase_3"/>
    <property type="match status" value="1"/>
</dbReference>
<protein>
    <submittedName>
        <fullName evidence="6">Alpha/beta hydrolase</fullName>
    </submittedName>
</protein>
<gene>
    <name evidence="6" type="ORF">FK531_21275</name>
</gene>
<dbReference type="GO" id="GO:0004806">
    <property type="term" value="F:triacylglycerol lipase activity"/>
    <property type="evidence" value="ECO:0007669"/>
    <property type="project" value="TreeGrafter"/>
</dbReference>
<dbReference type="PANTHER" id="PTHR48081">
    <property type="entry name" value="AB HYDROLASE SUPERFAMILY PROTEIN C4A8.06C"/>
    <property type="match status" value="1"/>
</dbReference>
<sequence length="367" mass="38635">MSSRKSAQSIRKTAQSTRRKTGQSTRTRPAGPRAPHIAVAVEPQFIRGASLRSQLLAGALRYTVKPVLGAWGLWPSPLWPAGLLDHAARFLPPTRGVRTRRVRLDDCDAEWMPAAGGAERAVLYLHGGGFLTCGLNTHRRLASRVGLAAGAGVLSVDYRMLPRHPIGDAVVDGVAGYRWLLDRGYAPDRIVVAGDSAGGFLTFMTALAAAELGLPKPAALVALSPLTDLNPAGKLANPGADDCPLIPRSVILALAEIADRVDRRAATGIRGPLRSPVDSVLTGLPPVLIQVGSTEMLYPDSELMAQRLGAAGVPVTLEVWDRQVHVFHAAADLVPEAGRAIARIGEFIRAATAAGAVTAATLMPAEA</sequence>
<organism evidence="6 7">
    <name type="scientific">Rhodococcus spelaei</name>
    <dbReference type="NCBI Taxonomy" id="2546320"/>
    <lineage>
        <taxon>Bacteria</taxon>
        <taxon>Bacillati</taxon>
        <taxon>Actinomycetota</taxon>
        <taxon>Actinomycetes</taxon>
        <taxon>Mycobacteriales</taxon>
        <taxon>Nocardiaceae</taxon>
        <taxon>Rhodococcus</taxon>
    </lineage>
</organism>
<comment type="caution">
    <text evidence="6">The sequence shown here is derived from an EMBL/GenBank/DDBJ whole genome shotgun (WGS) entry which is preliminary data.</text>
</comment>
<evidence type="ECO:0000313" key="7">
    <source>
        <dbReference type="Proteomes" id="UP000316256"/>
    </source>
</evidence>
<evidence type="ECO:0000259" key="5">
    <source>
        <dbReference type="Pfam" id="PF07859"/>
    </source>
</evidence>
<dbReference type="Gene3D" id="3.40.50.1820">
    <property type="entry name" value="alpha/beta hydrolase"/>
    <property type="match status" value="1"/>
</dbReference>
<dbReference type="InterPro" id="IPR033140">
    <property type="entry name" value="Lipase_GDXG_put_SER_AS"/>
</dbReference>
<accession>A0A541AZB3</accession>
<dbReference type="PROSITE" id="PS01174">
    <property type="entry name" value="LIPASE_GDXG_SER"/>
    <property type="match status" value="1"/>
</dbReference>
<feature type="active site" evidence="3">
    <location>
        <position position="196"/>
    </location>
</feature>
<dbReference type="Proteomes" id="UP000316256">
    <property type="component" value="Unassembled WGS sequence"/>
</dbReference>
<dbReference type="InterPro" id="IPR013094">
    <property type="entry name" value="AB_hydrolase_3"/>
</dbReference>